<comment type="caution">
    <text evidence="1">The sequence shown here is derived from an EMBL/GenBank/DDBJ whole genome shotgun (WGS) entry which is preliminary data.</text>
</comment>
<organism evidence="1 2">
    <name type="scientific">Leptospira weilii str. 2006001853</name>
    <dbReference type="NCBI Taxonomy" id="1001589"/>
    <lineage>
        <taxon>Bacteria</taxon>
        <taxon>Pseudomonadati</taxon>
        <taxon>Spirochaetota</taxon>
        <taxon>Spirochaetia</taxon>
        <taxon>Leptospirales</taxon>
        <taxon>Leptospiraceae</taxon>
        <taxon>Leptospira</taxon>
    </lineage>
</organism>
<proteinExistence type="predicted"/>
<dbReference type="AlphaFoldDB" id="A0A828Z2L2"/>
<sequence>MFLIYKIFLLKGNDDILFESSFLKNSPNRNIFSKINEMKLRFVVFKERTNRIRYLSIMEFPRFCL</sequence>
<evidence type="ECO:0000313" key="1">
    <source>
        <dbReference type="EMBL" id="EKR65519.1"/>
    </source>
</evidence>
<dbReference type="EMBL" id="AFLV02000017">
    <property type="protein sequence ID" value="EKR65519.1"/>
    <property type="molecule type" value="Genomic_DNA"/>
</dbReference>
<dbReference type="Proteomes" id="UP000001338">
    <property type="component" value="Unassembled WGS sequence"/>
</dbReference>
<evidence type="ECO:0000313" key="2">
    <source>
        <dbReference type="Proteomes" id="UP000001338"/>
    </source>
</evidence>
<accession>A0A828Z2L2</accession>
<reference evidence="1 2" key="1">
    <citation type="submission" date="2012-10" db="EMBL/GenBank/DDBJ databases">
        <authorList>
            <person name="Harkins D.M."/>
            <person name="Durkin A.S."/>
            <person name="Brinkac L.M."/>
            <person name="Haft D.H."/>
            <person name="Selengut J.D."/>
            <person name="Sanka R."/>
            <person name="DePew J."/>
            <person name="Purushe J."/>
            <person name="Whelen A.C."/>
            <person name="Vinetz J.M."/>
            <person name="Sutton G.G."/>
            <person name="Nierman W.C."/>
            <person name="Fouts D.E."/>
        </authorList>
    </citation>
    <scope>NUCLEOTIDE SEQUENCE [LARGE SCALE GENOMIC DNA]</scope>
    <source>
        <strain evidence="1 2">2006001853</strain>
    </source>
</reference>
<gene>
    <name evidence="1" type="ORF">LEP1GSC036_2777</name>
</gene>
<name>A0A828Z2L2_9LEPT</name>
<protein>
    <submittedName>
        <fullName evidence="1">Uncharacterized protein</fullName>
    </submittedName>
</protein>